<protein>
    <submittedName>
        <fullName evidence="1">Uncharacterized protein</fullName>
    </submittedName>
</protein>
<reference evidence="2" key="1">
    <citation type="journal article" date="2013" name="PLoS Genet.">
        <title>The genome of Spraguea lophii and the basis of host-microsporidian interactions.</title>
        <authorList>
            <person name="Campbell S.E."/>
            <person name="Williams T.A."/>
            <person name="Yousuf A."/>
            <person name="Soanes D.M."/>
            <person name="Paszkiewicz K.H."/>
            <person name="Williams B.A.P."/>
        </authorList>
    </citation>
    <scope>NUCLEOTIDE SEQUENCE [LARGE SCALE GENOMIC DNA]</scope>
    <source>
        <strain evidence="2">42_110</strain>
    </source>
</reference>
<comment type="caution">
    <text evidence="1">The sequence shown here is derived from an EMBL/GenBank/DDBJ whole genome shotgun (WGS) entry which is preliminary data.</text>
</comment>
<dbReference type="Proteomes" id="UP000014978">
    <property type="component" value="Unassembled WGS sequence"/>
</dbReference>
<gene>
    <name evidence="1" type="ORF">SLOPH_1090</name>
</gene>
<proteinExistence type="predicted"/>
<keyword evidence="2" id="KW-1185">Reference proteome</keyword>
<dbReference type="InParanoid" id="S7XRJ4"/>
<name>S7XRJ4_SPRLO</name>
<dbReference type="HOGENOM" id="CLU_2203392_0_0_1"/>
<dbReference type="EMBL" id="ATCN01000696">
    <property type="protein sequence ID" value="EPR78578.1"/>
    <property type="molecule type" value="Genomic_DNA"/>
</dbReference>
<sequence length="108" mass="12782">MLAVIFGGKGSGKKELVKMFHSIGFTLNTFKEIYNDKEKRYLYEKNVIILERLQDWHSLIEIPHVKLFIIFSSSNSKWRKQNDDLFYKEISMEKNKIQDAIFVDNFGS</sequence>
<evidence type="ECO:0000313" key="1">
    <source>
        <dbReference type="EMBL" id="EPR78578.1"/>
    </source>
</evidence>
<accession>S7XRJ4</accession>
<organism evidence="1 2">
    <name type="scientific">Spraguea lophii (strain 42_110)</name>
    <name type="common">Microsporidian parasite</name>
    <dbReference type="NCBI Taxonomy" id="1358809"/>
    <lineage>
        <taxon>Eukaryota</taxon>
        <taxon>Fungi</taxon>
        <taxon>Fungi incertae sedis</taxon>
        <taxon>Microsporidia</taxon>
        <taxon>Spragueidae</taxon>
        <taxon>Spraguea</taxon>
    </lineage>
</organism>
<dbReference type="VEuPathDB" id="MicrosporidiaDB:SLOPH_1090"/>
<dbReference type="AlphaFoldDB" id="S7XRJ4"/>
<evidence type="ECO:0000313" key="2">
    <source>
        <dbReference type="Proteomes" id="UP000014978"/>
    </source>
</evidence>
<feature type="non-terminal residue" evidence="1">
    <location>
        <position position="108"/>
    </location>
</feature>